<dbReference type="EMBL" id="QQAY01000005">
    <property type="protein sequence ID" value="RDI42286.1"/>
    <property type="molecule type" value="Genomic_DNA"/>
</dbReference>
<dbReference type="AlphaFoldDB" id="A0A370GGD1"/>
<dbReference type="GO" id="GO:0005840">
    <property type="term" value="C:ribosome"/>
    <property type="evidence" value="ECO:0007669"/>
    <property type="project" value="UniProtKB-KW"/>
</dbReference>
<accession>A0A370GGD1</accession>
<dbReference type="GO" id="GO:0016747">
    <property type="term" value="F:acyltransferase activity, transferring groups other than amino-acyl groups"/>
    <property type="evidence" value="ECO:0007669"/>
    <property type="project" value="InterPro"/>
</dbReference>
<gene>
    <name evidence="4" type="ORF">DFR59_105127</name>
</gene>
<organism evidence="4 5">
    <name type="scientific">Falsibacillus pallidus</name>
    <dbReference type="NCBI Taxonomy" id="493781"/>
    <lineage>
        <taxon>Bacteria</taxon>
        <taxon>Bacillati</taxon>
        <taxon>Bacillota</taxon>
        <taxon>Bacilli</taxon>
        <taxon>Bacillales</taxon>
        <taxon>Bacillaceae</taxon>
        <taxon>Falsibacillus</taxon>
    </lineage>
</organism>
<evidence type="ECO:0000259" key="3">
    <source>
        <dbReference type="PROSITE" id="PS51186"/>
    </source>
</evidence>
<dbReference type="Gene3D" id="3.40.630.30">
    <property type="match status" value="1"/>
</dbReference>
<evidence type="ECO:0000313" key="5">
    <source>
        <dbReference type="Proteomes" id="UP000255326"/>
    </source>
</evidence>
<proteinExistence type="predicted"/>
<keyword evidence="1" id="KW-0808">Transferase</keyword>
<sequence length="170" mass="19777">MKMMLATENESKEAAELYSLCKKELLKKDIYQWDDNYPNEEFVKDWIEDKELYVAVEEEEIIGAVVLNEYESDEWGSVHWGNEDGNDLIIHALCVHPYRQGKGIGKELVQHSENIATEKGYSSIRLDAFSGNEHALKLYESMGYIKRGEVHFQSKPEGHQCYYCFDKILE</sequence>
<dbReference type="SUPFAM" id="SSF55729">
    <property type="entry name" value="Acyl-CoA N-acyltransferases (Nat)"/>
    <property type="match status" value="1"/>
</dbReference>
<keyword evidence="4" id="KW-0689">Ribosomal protein</keyword>
<dbReference type="PANTHER" id="PTHR43420:SF46">
    <property type="entry name" value="ACETYLTRANSFERASE"/>
    <property type="match status" value="1"/>
</dbReference>
<dbReference type="InterPro" id="IPR016181">
    <property type="entry name" value="Acyl_CoA_acyltransferase"/>
</dbReference>
<evidence type="ECO:0000256" key="2">
    <source>
        <dbReference type="ARBA" id="ARBA00023315"/>
    </source>
</evidence>
<dbReference type="InterPro" id="IPR050680">
    <property type="entry name" value="YpeA/RimI_acetyltransf"/>
</dbReference>
<dbReference type="InterPro" id="IPR000182">
    <property type="entry name" value="GNAT_dom"/>
</dbReference>
<comment type="caution">
    <text evidence="4">The sequence shown here is derived from an EMBL/GenBank/DDBJ whole genome shotgun (WGS) entry which is preliminary data.</text>
</comment>
<dbReference type="OrthoDB" id="9796381at2"/>
<evidence type="ECO:0000313" key="4">
    <source>
        <dbReference type="EMBL" id="RDI42286.1"/>
    </source>
</evidence>
<protein>
    <submittedName>
        <fullName evidence="4">Ribosomal protein S18 acetylase RimI-like enzyme</fullName>
    </submittedName>
</protein>
<evidence type="ECO:0000256" key="1">
    <source>
        <dbReference type="ARBA" id="ARBA00022679"/>
    </source>
</evidence>
<dbReference type="RefSeq" id="WP_114745671.1">
    <property type="nucleotide sequence ID" value="NZ_QQAY01000005.1"/>
</dbReference>
<dbReference type="PANTHER" id="PTHR43420">
    <property type="entry name" value="ACETYLTRANSFERASE"/>
    <property type="match status" value="1"/>
</dbReference>
<dbReference type="Pfam" id="PF00583">
    <property type="entry name" value="Acetyltransf_1"/>
    <property type="match status" value="1"/>
</dbReference>
<keyword evidence="4" id="KW-0687">Ribonucleoprotein</keyword>
<dbReference type="Proteomes" id="UP000255326">
    <property type="component" value="Unassembled WGS sequence"/>
</dbReference>
<feature type="domain" description="N-acetyltransferase" evidence="3">
    <location>
        <begin position="1"/>
        <end position="168"/>
    </location>
</feature>
<dbReference type="PROSITE" id="PS51186">
    <property type="entry name" value="GNAT"/>
    <property type="match status" value="1"/>
</dbReference>
<dbReference type="CDD" id="cd04301">
    <property type="entry name" value="NAT_SF"/>
    <property type="match status" value="1"/>
</dbReference>
<keyword evidence="2" id="KW-0012">Acyltransferase</keyword>
<reference evidence="4 5" key="1">
    <citation type="submission" date="2018-07" db="EMBL/GenBank/DDBJ databases">
        <title>Genomic Encyclopedia of Type Strains, Phase IV (KMG-IV): sequencing the most valuable type-strain genomes for metagenomic binning, comparative biology and taxonomic classification.</title>
        <authorList>
            <person name="Goeker M."/>
        </authorList>
    </citation>
    <scope>NUCLEOTIDE SEQUENCE [LARGE SCALE GENOMIC DNA]</scope>
    <source>
        <strain evidence="4 5">DSM 25281</strain>
    </source>
</reference>
<name>A0A370GGD1_9BACI</name>
<keyword evidence="5" id="KW-1185">Reference proteome</keyword>